<evidence type="ECO:0000313" key="4">
    <source>
        <dbReference type="EMBL" id="KAF2501095.1"/>
    </source>
</evidence>
<dbReference type="OrthoDB" id="417891at2759"/>
<dbReference type="CDD" id="cd05233">
    <property type="entry name" value="SDR_c"/>
    <property type="match status" value="1"/>
</dbReference>
<dbReference type="Pfam" id="PF13561">
    <property type="entry name" value="adh_short_C2"/>
    <property type="match status" value="1"/>
</dbReference>
<dbReference type="Proteomes" id="UP000799750">
    <property type="component" value="Unassembled WGS sequence"/>
</dbReference>
<dbReference type="InterPro" id="IPR002347">
    <property type="entry name" value="SDR_fam"/>
</dbReference>
<evidence type="ECO:0000256" key="2">
    <source>
        <dbReference type="ARBA" id="ARBA00022857"/>
    </source>
</evidence>
<sequence length="274" mass="29189">MDPKALENKVALVTGGSSGMGRAISLGLAKHGAKIVCCDLKQGANPNGYEADKDVPTADLIVKNGGAAIFCQVDISNAEQVKDGFEKTISTFGRLDIVINCAGYWAPFRTFAEEDDDLWSKMTAVNTLGTARMCRQAIQQFLKQDVDLKWGSRGRIVNISSCAGNFGFPGEVAYSATKASINHMTRAGALDHAKDYINVNCVSPGVVATGMARQNFENNAIHETMKKATPWPRLGTAEDIAEAAVFLCLPGSQWMTGQILSVDGGMTIGVPPPS</sequence>
<dbReference type="EMBL" id="MU004182">
    <property type="protein sequence ID" value="KAF2501095.1"/>
    <property type="molecule type" value="Genomic_DNA"/>
</dbReference>
<evidence type="ECO:0000256" key="1">
    <source>
        <dbReference type="ARBA" id="ARBA00006484"/>
    </source>
</evidence>
<dbReference type="PROSITE" id="PS00061">
    <property type="entry name" value="ADH_SHORT"/>
    <property type="match status" value="1"/>
</dbReference>
<dbReference type="InterPro" id="IPR020904">
    <property type="entry name" value="Sc_DH/Rdtase_CS"/>
</dbReference>
<dbReference type="FunFam" id="3.40.50.720:FF:000084">
    <property type="entry name" value="Short-chain dehydrogenase reductase"/>
    <property type="match status" value="1"/>
</dbReference>
<gene>
    <name evidence="4" type="ORF">BU16DRAFT_613060</name>
</gene>
<dbReference type="SUPFAM" id="SSF51735">
    <property type="entry name" value="NAD(P)-binding Rossmann-fold domains"/>
    <property type="match status" value="1"/>
</dbReference>
<reference evidence="4" key="1">
    <citation type="journal article" date="2020" name="Stud. Mycol.">
        <title>101 Dothideomycetes genomes: a test case for predicting lifestyles and emergence of pathogens.</title>
        <authorList>
            <person name="Haridas S."/>
            <person name="Albert R."/>
            <person name="Binder M."/>
            <person name="Bloem J."/>
            <person name="Labutti K."/>
            <person name="Salamov A."/>
            <person name="Andreopoulos B."/>
            <person name="Baker S."/>
            <person name="Barry K."/>
            <person name="Bills G."/>
            <person name="Bluhm B."/>
            <person name="Cannon C."/>
            <person name="Castanera R."/>
            <person name="Culley D."/>
            <person name="Daum C."/>
            <person name="Ezra D."/>
            <person name="Gonzalez J."/>
            <person name="Henrissat B."/>
            <person name="Kuo A."/>
            <person name="Liang C."/>
            <person name="Lipzen A."/>
            <person name="Lutzoni F."/>
            <person name="Magnuson J."/>
            <person name="Mondo S."/>
            <person name="Nolan M."/>
            <person name="Ohm R."/>
            <person name="Pangilinan J."/>
            <person name="Park H.-J."/>
            <person name="Ramirez L."/>
            <person name="Alfaro M."/>
            <person name="Sun H."/>
            <person name="Tritt A."/>
            <person name="Yoshinaga Y."/>
            <person name="Zwiers L.-H."/>
            <person name="Turgeon B."/>
            <person name="Goodwin S."/>
            <person name="Spatafora J."/>
            <person name="Crous P."/>
            <person name="Grigoriev I."/>
        </authorList>
    </citation>
    <scope>NUCLEOTIDE SEQUENCE</scope>
    <source>
        <strain evidence="4">CBS 269.34</strain>
    </source>
</reference>
<proteinExistence type="inferred from homology"/>
<accession>A0A6A6R8G3</accession>
<protein>
    <submittedName>
        <fullName evidence="4">NAD(P)-binding protein</fullName>
    </submittedName>
</protein>
<dbReference type="AlphaFoldDB" id="A0A6A6R8G3"/>
<keyword evidence="5" id="KW-1185">Reference proteome</keyword>
<name>A0A6A6R8G3_9PEZI</name>
<keyword evidence="3" id="KW-0560">Oxidoreductase</keyword>
<dbReference type="PANTHER" id="PTHR24321:SF14">
    <property type="entry name" value="SHORT-CHAIN TYPE DEHYDROGENASE_REDUCTASE BLR2146-RELATED"/>
    <property type="match status" value="1"/>
</dbReference>
<keyword evidence="2" id="KW-0521">NADP</keyword>
<dbReference type="InterPro" id="IPR036291">
    <property type="entry name" value="NAD(P)-bd_dom_sf"/>
</dbReference>
<organism evidence="4 5">
    <name type="scientific">Lophium mytilinum</name>
    <dbReference type="NCBI Taxonomy" id="390894"/>
    <lineage>
        <taxon>Eukaryota</taxon>
        <taxon>Fungi</taxon>
        <taxon>Dikarya</taxon>
        <taxon>Ascomycota</taxon>
        <taxon>Pezizomycotina</taxon>
        <taxon>Dothideomycetes</taxon>
        <taxon>Pleosporomycetidae</taxon>
        <taxon>Mytilinidiales</taxon>
        <taxon>Mytilinidiaceae</taxon>
        <taxon>Lophium</taxon>
    </lineage>
</organism>
<dbReference type="PRINTS" id="PR00080">
    <property type="entry name" value="SDRFAMILY"/>
</dbReference>
<evidence type="ECO:0000256" key="3">
    <source>
        <dbReference type="ARBA" id="ARBA00023002"/>
    </source>
</evidence>
<dbReference type="Gene3D" id="3.40.50.720">
    <property type="entry name" value="NAD(P)-binding Rossmann-like Domain"/>
    <property type="match status" value="1"/>
</dbReference>
<dbReference type="GO" id="GO:0016491">
    <property type="term" value="F:oxidoreductase activity"/>
    <property type="evidence" value="ECO:0007669"/>
    <property type="project" value="UniProtKB-KW"/>
</dbReference>
<comment type="similarity">
    <text evidence="1">Belongs to the short-chain dehydrogenases/reductases (SDR) family.</text>
</comment>
<dbReference type="PANTHER" id="PTHR24321">
    <property type="entry name" value="DEHYDROGENASES, SHORT CHAIN"/>
    <property type="match status" value="1"/>
</dbReference>
<dbReference type="PRINTS" id="PR00081">
    <property type="entry name" value="GDHRDH"/>
</dbReference>
<evidence type="ECO:0000313" key="5">
    <source>
        <dbReference type="Proteomes" id="UP000799750"/>
    </source>
</evidence>